<feature type="transmembrane region" description="Helical" evidence="8">
    <location>
        <begin position="382"/>
        <end position="403"/>
    </location>
</feature>
<dbReference type="FunFam" id="1.20.1080.10:FF:000019">
    <property type="entry name" value="AQuaPorin or aquaglyceroporin related"/>
    <property type="match status" value="1"/>
</dbReference>
<feature type="transmembrane region" description="Helical" evidence="8">
    <location>
        <begin position="342"/>
        <end position="362"/>
    </location>
</feature>
<gene>
    <name evidence="9" type="ORF">MMEN_LOCUS9876</name>
</gene>
<dbReference type="InterPro" id="IPR000425">
    <property type="entry name" value="MIP"/>
</dbReference>
<dbReference type="PROSITE" id="PS00221">
    <property type="entry name" value="MIP"/>
    <property type="match status" value="1"/>
</dbReference>
<dbReference type="AlphaFoldDB" id="A0A8S4B3W9"/>
<dbReference type="PANTHER" id="PTHR45665">
    <property type="entry name" value="AQUAPORIN-8"/>
    <property type="match status" value="1"/>
</dbReference>
<evidence type="ECO:0000313" key="9">
    <source>
        <dbReference type="EMBL" id="CAG5910787.1"/>
    </source>
</evidence>
<keyword evidence="5 8" id="KW-1133">Transmembrane helix</keyword>
<dbReference type="GO" id="GO:0015250">
    <property type="term" value="F:water channel activity"/>
    <property type="evidence" value="ECO:0007669"/>
    <property type="project" value="TreeGrafter"/>
</dbReference>
<dbReference type="OrthoDB" id="3222at2759"/>
<sequence length="414" mass="43616">MEALSVAEMGELAENQDSVNKKENRCLFELYMQPCLAELFGTSLFVFVGCSSVAGNLEKETAIQPAVAHGLALGVLVTVFGQISGGHFNPAVSLSIYLCGGMKLLLLLPYVLAQMVGGMIGAGLTKLIYHSNEYAGALGGAFGTIPGDLGKTTLAEMMMTFFLTTVVCLGAVNSRTRTAWAPFCIGLTVTANILAGGAISGACMNPARAFGPAVAANQWNHHWVYWVGPICGALLTVTFISGSHFNPPFTIAIYLCGGIELMMVGPYLVSQLIGGVLGAGMAKLISPIERYNNVTGAAFDILKSERQLSRAIFGEVAMTCLVTMVLLLAAVNGKTKTPMAPFLIGCTVLINILAGADISGSCLNPARAFGPALMTNYWAYHWVYWVGPIGGGVLAAVLVRLTLGDNKLRVVMKS</sequence>
<evidence type="ECO:0000256" key="8">
    <source>
        <dbReference type="SAM" id="Phobius"/>
    </source>
</evidence>
<dbReference type="PRINTS" id="PR00783">
    <property type="entry name" value="MINTRINSICP"/>
</dbReference>
<dbReference type="GO" id="GO:0005886">
    <property type="term" value="C:plasma membrane"/>
    <property type="evidence" value="ECO:0007669"/>
    <property type="project" value="TreeGrafter"/>
</dbReference>
<protein>
    <submittedName>
        <fullName evidence="9">(Atlantic silverside) hypothetical protein</fullName>
    </submittedName>
</protein>
<dbReference type="InterPro" id="IPR023271">
    <property type="entry name" value="Aquaporin-like"/>
</dbReference>
<evidence type="ECO:0000256" key="1">
    <source>
        <dbReference type="ARBA" id="ARBA00004141"/>
    </source>
</evidence>
<accession>A0A8S4B3W9</accession>
<dbReference type="Pfam" id="PF00230">
    <property type="entry name" value="MIP"/>
    <property type="match status" value="2"/>
</dbReference>
<feature type="transmembrane region" description="Helical" evidence="8">
    <location>
        <begin position="66"/>
        <end position="83"/>
    </location>
</feature>
<keyword evidence="10" id="KW-1185">Reference proteome</keyword>
<evidence type="ECO:0000313" key="10">
    <source>
        <dbReference type="Proteomes" id="UP000677803"/>
    </source>
</evidence>
<feature type="transmembrane region" description="Helical" evidence="8">
    <location>
        <begin position="311"/>
        <end position="330"/>
    </location>
</feature>
<feature type="transmembrane region" description="Helical" evidence="8">
    <location>
        <begin position="35"/>
        <end position="54"/>
    </location>
</feature>
<name>A0A8S4B3W9_9TELE</name>
<dbReference type="InterPro" id="IPR034294">
    <property type="entry name" value="Aquaporin_transptr"/>
</dbReference>
<dbReference type="Proteomes" id="UP000677803">
    <property type="component" value="Unassembled WGS sequence"/>
</dbReference>
<dbReference type="EMBL" id="CAJRST010010001">
    <property type="protein sequence ID" value="CAG5910787.1"/>
    <property type="molecule type" value="Genomic_DNA"/>
</dbReference>
<proteinExistence type="inferred from homology"/>
<evidence type="ECO:0000256" key="5">
    <source>
        <dbReference type="ARBA" id="ARBA00022989"/>
    </source>
</evidence>
<keyword evidence="6 8" id="KW-0472">Membrane</keyword>
<comment type="similarity">
    <text evidence="2 7">Belongs to the MIP/aquaporin (TC 1.A.8) family.</text>
</comment>
<comment type="caution">
    <text evidence="9">The sequence shown here is derived from an EMBL/GenBank/DDBJ whole genome shotgun (WGS) entry which is preliminary data.</text>
</comment>
<dbReference type="SUPFAM" id="SSF81338">
    <property type="entry name" value="Aquaporin-like"/>
    <property type="match status" value="2"/>
</dbReference>
<reference evidence="9" key="1">
    <citation type="submission" date="2021-05" db="EMBL/GenBank/DDBJ databases">
        <authorList>
            <person name="Tigano A."/>
        </authorList>
    </citation>
    <scope>NUCLEOTIDE SEQUENCE</scope>
</reference>
<evidence type="ECO:0000256" key="7">
    <source>
        <dbReference type="RuleBase" id="RU000477"/>
    </source>
</evidence>
<dbReference type="InterPro" id="IPR022357">
    <property type="entry name" value="MIP_CS"/>
</dbReference>
<dbReference type="PANTHER" id="PTHR45665:SF6">
    <property type="entry name" value="AQP8A PROTEIN"/>
    <property type="match status" value="1"/>
</dbReference>
<feature type="transmembrane region" description="Helical" evidence="8">
    <location>
        <begin position="149"/>
        <end position="172"/>
    </location>
</feature>
<comment type="subcellular location">
    <subcellularLocation>
        <location evidence="1">Membrane</location>
        <topology evidence="1">Multi-pass membrane protein</topology>
    </subcellularLocation>
</comment>
<keyword evidence="4 7" id="KW-0812">Transmembrane</keyword>
<evidence type="ECO:0000256" key="2">
    <source>
        <dbReference type="ARBA" id="ARBA00006175"/>
    </source>
</evidence>
<feature type="transmembrane region" description="Helical" evidence="8">
    <location>
        <begin position="249"/>
        <end position="269"/>
    </location>
</feature>
<keyword evidence="3 7" id="KW-0813">Transport</keyword>
<dbReference type="Gene3D" id="1.20.1080.10">
    <property type="entry name" value="Glycerol uptake facilitator protein"/>
    <property type="match status" value="2"/>
</dbReference>
<evidence type="ECO:0000256" key="4">
    <source>
        <dbReference type="ARBA" id="ARBA00022692"/>
    </source>
</evidence>
<feature type="transmembrane region" description="Helical" evidence="8">
    <location>
        <begin position="222"/>
        <end position="242"/>
    </location>
</feature>
<evidence type="ECO:0000256" key="3">
    <source>
        <dbReference type="ARBA" id="ARBA00022448"/>
    </source>
</evidence>
<evidence type="ECO:0000256" key="6">
    <source>
        <dbReference type="ARBA" id="ARBA00023136"/>
    </source>
</evidence>
<organism evidence="9 10">
    <name type="scientific">Menidia menidia</name>
    <name type="common">Atlantic silverside</name>
    <dbReference type="NCBI Taxonomy" id="238744"/>
    <lineage>
        <taxon>Eukaryota</taxon>
        <taxon>Metazoa</taxon>
        <taxon>Chordata</taxon>
        <taxon>Craniata</taxon>
        <taxon>Vertebrata</taxon>
        <taxon>Euteleostomi</taxon>
        <taxon>Actinopterygii</taxon>
        <taxon>Neopterygii</taxon>
        <taxon>Teleostei</taxon>
        <taxon>Neoteleostei</taxon>
        <taxon>Acanthomorphata</taxon>
        <taxon>Ovalentaria</taxon>
        <taxon>Atherinomorphae</taxon>
        <taxon>Atheriniformes</taxon>
        <taxon>Atherinopsidae</taxon>
        <taxon>Menidiinae</taxon>
        <taxon>Menidia</taxon>
    </lineage>
</organism>
<feature type="transmembrane region" description="Helical" evidence="8">
    <location>
        <begin position="179"/>
        <end position="202"/>
    </location>
</feature>